<dbReference type="AlphaFoldDB" id="A0A4U1CIY9"/>
<evidence type="ECO:0000313" key="4">
    <source>
        <dbReference type="Proteomes" id="UP000309488"/>
    </source>
</evidence>
<dbReference type="Gene3D" id="3.90.226.10">
    <property type="entry name" value="2-enoyl-CoA Hydratase, Chain A, domain 1"/>
    <property type="match status" value="1"/>
</dbReference>
<feature type="signal peptide" evidence="1">
    <location>
        <begin position="1"/>
        <end position="22"/>
    </location>
</feature>
<dbReference type="GO" id="GO:0008236">
    <property type="term" value="F:serine-type peptidase activity"/>
    <property type="evidence" value="ECO:0007669"/>
    <property type="project" value="InterPro"/>
</dbReference>
<dbReference type="EMBL" id="SWBR01000004">
    <property type="protein sequence ID" value="TKC06504.1"/>
    <property type="molecule type" value="Genomic_DNA"/>
</dbReference>
<organism evidence="3 4">
    <name type="scientific">Pedobacter polaris</name>
    <dbReference type="NCBI Taxonomy" id="2571273"/>
    <lineage>
        <taxon>Bacteria</taxon>
        <taxon>Pseudomonadati</taxon>
        <taxon>Bacteroidota</taxon>
        <taxon>Sphingobacteriia</taxon>
        <taxon>Sphingobacteriales</taxon>
        <taxon>Sphingobacteriaceae</taxon>
        <taxon>Pedobacter</taxon>
    </lineage>
</organism>
<dbReference type="InterPro" id="IPR029045">
    <property type="entry name" value="ClpP/crotonase-like_dom_sf"/>
</dbReference>
<protein>
    <recommendedName>
        <fullName evidence="2">Tail specific protease domain-containing protein</fullName>
    </recommendedName>
</protein>
<keyword evidence="4" id="KW-1185">Reference proteome</keyword>
<reference evidence="3 4" key="1">
    <citation type="submission" date="2019-04" db="EMBL/GenBank/DDBJ databases">
        <title>Pedobacter sp. RP-3-22 sp. nov., isolated from Arctic soil.</title>
        <authorList>
            <person name="Dahal R.H."/>
            <person name="Kim D.-U."/>
        </authorList>
    </citation>
    <scope>NUCLEOTIDE SEQUENCE [LARGE SCALE GENOMIC DNA]</scope>
    <source>
        <strain evidence="3 4">RP-3-22</strain>
    </source>
</reference>
<dbReference type="Proteomes" id="UP000309488">
    <property type="component" value="Unassembled WGS sequence"/>
</dbReference>
<keyword evidence="1" id="KW-0732">Signal</keyword>
<dbReference type="OrthoDB" id="2327485at2"/>
<feature type="domain" description="Tail specific protease" evidence="2">
    <location>
        <begin position="145"/>
        <end position="352"/>
    </location>
</feature>
<dbReference type="Pfam" id="PF03572">
    <property type="entry name" value="Peptidase_S41"/>
    <property type="match status" value="1"/>
</dbReference>
<dbReference type="InterPro" id="IPR005151">
    <property type="entry name" value="Tail-specific_protease"/>
</dbReference>
<comment type="caution">
    <text evidence="3">The sequence shown here is derived from an EMBL/GenBank/DDBJ whole genome shotgun (WGS) entry which is preliminary data.</text>
</comment>
<dbReference type="GO" id="GO:0006508">
    <property type="term" value="P:proteolysis"/>
    <property type="evidence" value="ECO:0007669"/>
    <property type="project" value="InterPro"/>
</dbReference>
<sequence length="371" mass="42597">MYPMKKLIVIIFISFFSFISNAQECNCKLNFEALVNQVKPNYAGFNDKVNAKNLTYFNDFTSKLQNRAANVKAIDSCYVILKTWTNFFKDRHLRVQLGWRYREKFPEKVKEINKQFPKRNLPPAAPDKLTEETNITILENDALLFRLPSFEWSEKKKIDSLITNYKSTLKDKPYWVIDLRGNAGGTDYAYDSLLPYLYTNPIKAKPDEYWASDGNINILKENLSDTNLPEGNKQFLSSVIKLMENNKGKFVNPSGKDFFLTTLDSVYTYPKKIAILIDRNSESSAESFLLNAKQSKKVILFGENSAGVLDYANTQYFDLPQPDFKLVAAISRSKRLPLYPIDNIGIAPDVKIPNDTPDKLKVILKKLKSKK</sequence>
<evidence type="ECO:0000313" key="3">
    <source>
        <dbReference type="EMBL" id="TKC06504.1"/>
    </source>
</evidence>
<accession>A0A4U1CIY9</accession>
<feature type="chain" id="PRO_5020187115" description="Tail specific protease domain-containing protein" evidence="1">
    <location>
        <begin position="23"/>
        <end position="371"/>
    </location>
</feature>
<evidence type="ECO:0000259" key="2">
    <source>
        <dbReference type="Pfam" id="PF03572"/>
    </source>
</evidence>
<gene>
    <name evidence="3" type="ORF">FA048_14910</name>
</gene>
<evidence type="ECO:0000256" key="1">
    <source>
        <dbReference type="SAM" id="SignalP"/>
    </source>
</evidence>
<name>A0A4U1CIY9_9SPHI</name>
<proteinExistence type="predicted"/>
<dbReference type="SUPFAM" id="SSF52096">
    <property type="entry name" value="ClpP/crotonase"/>
    <property type="match status" value="1"/>
</dbReference>